<evidence type="ECO:0000256" key="1">
    <source>
        <dbReference type="ARBA" id="ARBA00008894"/>
    </source>
</evidence>
<evidence type="ECO:0000256" key="4">
    <source>
        <dbReference type="ARBA" id="ARBA00022741"/>
    </source>
</evidence>
<evidence type="ECO:0000256" key="7">
    <source>
        <dbReference type="SAM" id="Coils"/>
    </source>
</evidence>
<evidence type="ECO:0000256" key="6">
    <source>
        <dbReference type="ARBA" id="ARBA00023054"/>
    </source>
</evidence>
<dbReference type="EMBL" id="BQKI01000071">
    <property type="protein sequence ID" value="GJN13577.1"/>
    <property type="molecule type" value="Genomic_DNA"/>
</dbReference>
<dbReference type="InterPro" id="IPR036388">
    <property type="entry name" value="WH-like_DNA-bd_sf"/>
</dbReference>
<dbReference type="Pfam" id="PF00931">
    <property type="entry name" value="NB-ARC"/>
    <property type="match status" value="1"/>
</dbReference>
<organism evidence="12 13">
    <name type="scientific">Eleusine coracana subsp. coracana</name>
    <dbReference type="NCBI Taxonomy" id="191504"/>
    <lineage>
        <taxon>Eukaryota</taxon>
        <taxon>Viridiplantae</taxon>
        <taxon>Streptophyta</taxon>
        <taxon>Embryophyta</taxon>
        <taxon>Tracheophyta</taxon>
        <taxon>Spermatophyta</taxon>
        <taxon>Magnoliopsida</taxon>
        <taxon>Liliopsida</taxon>
        <taxon>Poales</taxon>
        <taxon>Poaceae</taxon>
        <taxon>PACMAD clade</taxon>
        <taxon>Chloridoideae</taxon>
        <taxon>Cynodonteae</taxon>
        <taxon>Eleusininae</taxon>
        <taxon>Eleusine</taxon>
    </lineage>
</organism>
<protein>
    <submittedName>
        <fullName evidence="12">Uncharacterized protein</fullName>
    </submittedName>
</protein>
<dbReference type="PANTHER" id="PTHR23155">
    <property type="entry name" value="DISEASE RESISTANCE PROTEIN RP"/>
    <property type="match status" value="1"/>
</dbReference>
<feature type="domain" description="Disease resistance R13L4/SHOC-2-like LRR" evidence="11">
    <location>
        <begin position="545"/>
        <end position="899"/>
    </location>
</feature>
<dbReference type="Proteomes" id="UP001054889">
    <property type="component" value="Unassembled WGS sequence"/>
</dbReference>
<evidence type="ECO:0000313" key="13">
    <source>
        <dbReference type="Proteomes" id="UP001054889"/>
    </source>
</evidence>
<comment type="similarity">
    <text evidence="1">Belongs to the disease resistance NB-LRR family.</text>
</comment>
<dbReference type="InterPro" id="IPR027417">
    <property type="entry name" value="P-loop_NTPase"/>
</dbReference>
<reference evidence="12" key="2">
    <citation type="submission" date="2021-12" db="EMBL/GenBank/DDBJ databases">
        <title>Resequencing data analysis of finger millet.</title>
        <authorList>
            <person name="Hatakeyama M."/>
            <person name="Aluri S."/>
            <person name="Balachadran M.T."/>
            <person name="Sivarajan S.R."/>
            <person name="Poveda L."/>
            <person name="Shimizu-Inatsugi R."/>
            <person name="Schlapbach R."/>
            <person name="Sreeman S.M."/>
            <person name="Shimizu K.K."/>
        </authorList>
    </citation>
    <scope>NUCLEOTIDE SEQUENCE</scope>
</reference>
<dbReference type="SUPFAM" id="SSF52058">
    <property type="entry name" value="L domain-like"/>
    <property type="match status" value="1"/>
</dbReference>
<sequence length="907" mass="102682">MTGAMVSASTGALNSLLGKLAMLMGNEYGKLKGVRKEVESLQDEFSSMNALLEKLADMDELDPQAREWRNQVKDMSYDIEDCIDEFIHHLGNNDAAPGIMKKTARLLKKLRVRHQIASKIKEIKIRVKEVSERRMRYKLDEYTVKSSYVPVDPRVVAIYNDAAGLVGIDVPRDEVVKLLMGEEKELKVASIVGLGGLGKTTLANQVYHKLEGKFQCQAFVSVSQKPDIAKLLNKIVLEIGAGSCHISDLDDLFKTITQHLLDKRYFIVLDDLWDSSAWNVIKCALPANDCGSRVLTTTRIYSTAFTCSSYNHHYVYNMRPLGEDDSRKIFFIRIFGSGEACPDVFEELSADILKKCGGLPLAIISIASLLAGQSKIAWEYVRNSLGSMFEGNRSANLEDMKQIMNLSYINLPRHLKTCLLYLGMYPEDSVINKNDLVRQWIAEGFVSSICGLDAEDIAGSYFNELVNMSLIQPVDTDYNDEVLLCKVHDVMLDLIRAKCEEENFIGVLDEPQAATKPYKRFHRVSIHYSGVGHDVIVVKVNKLHQVRSVIAFTRVLLPSFQEFKYVRVLLLEFKATQMHEMDITSICGLFLLRYLKIVTDCDLELPNQFWGLQYLDTVVLENPKRLFVPSGIVRLSRLLHLIVPCGMVFQDGIGSLKSLRTLQAFDFSRSTLESFRSLSKLTNLRDLRLDYERFDMDDVTMDAFRLLLESLSHCSSLKSFVISSLVHHFDWLSTLSGFPRHIQRLHLWGLCFPRIPKWIAQLKDLYSLELVVTKVLLKDDSIDVLAGLPSLLHLRLEIKQDGEERIVIPGTDMAFPVLKHLSLVCPKPALVFEAGAMLRLHNVDLWLTVSGWEDVTMWLGPAVIEHLPAGLKKIFLCCRGKHVDEATLSTLRSVFNTHHSSVDLIFR</sequence>
<dbReference type="Gene3D" id="1.10.10.10">
    <property type="entry name" value="Winged helix-like DNA-binding domain superfamily/Winged helix DNA-binding domain"/>
    <property type="match status" value="1"/>
</dbReference>
<dbReference type="FunFam" id="1.10.10.10:FF:000322">
    <property type="entry name" value="Probable disease resistance protein At1g63360"/>
    <property type="match status" value="1"/>
</dbReference>
<accession>A0AAV5DSW6</accession>
<reference evidence="12" key="1">
    <citation type="journal article" date="2018" name="DNA Res.">
        <title>Multiple hybrid de novo genome assembly of finger millet, an orphan allotetraploid crop.</title>
        <authorList>
            <person name="Hatakeyama M."/>
            <person name="Aluri S."/>
            <person name="Balachadran M.T."/>
            <person name="Sivarajan S.R."/>
            <person name="Patrignani A."/>
            <person name="Gruter S."/>
            <person name="Poveda L."/>
            <person name="Shimizu-Inatsugi R."/>
            <person name="Baeten J."/>
            <person name="Francoijs K.J."/>
            <person name="Nataraja K.N."/>
            <person name="Reddy Y.A.N."/>
            <person name="Phadnis S."/>
            <person name="Ravikumar R.L."/>
            <person name="Schlapbach R."/>
            <person name="Sreeman S.M."/>
            <person name="Shimizu K.K."/>
        </authorList>
    </citation>
    <scope>NUCLEOTIDE SEQUENCE</scope>
</reference>
<dbReference type="Gene3D" id="1.10.8.430">
    <property type="entry name" value="Helical domain of apoptotic protease-activating factors"/>
    <property type="match status" value="1"/>
</dbReference>
<keyword evidence="6 7" id="KW-0175">Coiled coil</keyword>
<dbReference type="SUPFAM" id="SSF52540">
    <property type="entry name" value="P-loop containing nucleoside triphosphate hydrolases"/>
    <property type="match status" value="1"/>
</dbReference>
<dbReference type="Pfam" id="PF23598">
    <property type="entry name" value="LRR_14"/>
    <property type="match status" value="1"/>
</dbReference>
<evidence type="ECO:0000259" key="10">
    <source>
        <dbReference type="Pfam" id="PF23559"/>
    </source>
</evidence>
<dbReference type="InterPro" id="IPR058922">
    <property type="entry name" value="WHD_DRP"/>
</dbReference>
<keyword evidence="3" id="KW-0677">Repeat</keyword>
<dbReference type="InterPro" id="IPR032675">
    <property type="entry name" value="LRR_dom_sf"/>
</dbReference>
<dbReference type="InterPro" id="IPR042197">
    <property type="entry name" value="Apaf_helical"/>
</dbReference>
<dbReference type="Gene3D" id="3.80.10.10">
    <property type="entry name" value="Ribonuclease Inhibitor"/>
    <property type="match status" value="1"/>
</dbReference>
<keyword evidence="13" id="KW-1185">Reference proteome</keyword>
<dbReference type="GO" id="GO:0043531">
    <property type="term" value="F:ADP binding"/>
    <property type="evidence" value="ECO:0007669"/>
    <property type="project" value="InterPro"/>
</dbReference>
<dbReference type="GO" id="GO:0009626">
    <property type="term" value="P:plant-type hypersensitive response"/>
    <property type="evidence" value="ECO:0007669"/>
    <property type="project" value="UniProtKB-ARBA"/>
</dbReference>
<dbReference type="InterPro" id="IPR055414">
    <property type="entry name" value="LRR_R13L4/SHOC2-like"/>
</dbReference>
<dbReference type="PRINTS" id="PR00364">
    <property type="entry name" value="DISEASERSIST"/>
</dbReference>
<dbReference type="InterPro" id="IPR002182">
    <property type="entry name" value="NB-ARC"/>
</dbReference>
<dbReference type="AlphaFoldDB" id="A0AAV5DSW6"/>
<dbReference type="InterPro" id="IPR041118">
    <property type="entry name" value="Rx_N"/>
</dbReference>
<feature type="domain" description="NB-ARC" evidence="8">
    <location>
        <begin position="173"/>
        <end position="330"/>
    </location>
</feature>
<comment type="caution">
    <text evidence="12">The sequence shown here is derived from an EMBL/GenBank/DDBJ whole genome shotgun (WGS) entry which is preliminary data.</text>
</comment>
<dbReference type="Pfam" id="PF23559">
    <property type="entry name" value="WHD_DRP"/>
    <property type="match status" value="1"/>
</dbReference>
<dbReference type="GO" id="GO:0042742">
    <property type="term" value="P:defense response to bacterium"/>
    <property type="evidence" value="ECO:0007669"/>
    <property type="project" value="UniProtKB-ARBA"/>
</dbReference>
<dbReference type="Gene3D" id="3.40.50.300">
    <property type="entry name" value="P-loop containing nucleotide triphosphate hydrolases"/>
    <property type="match status" value="1"/>
</dbReference>
<dbReference type="InterPro" id="IPR038005">
    <property type="entry name" value="RX-like_CC"/>
</dbReference>
<proteinExistence type="inferred from homology"/>
<evidence type="ECO:0000256" key="3">
    <source>
        <dbReference type="ARBA" id="ARBA00022737"/>
    </source>
</evidence>
<dbReference type="FunFam" id="3.40.50.300:FF:001091">
    <property type="entry name" value="Probable disease resistance protein At1g61300"/>
    <property type="match status" value="1"/>
</dbReference>
<evidence type="ECO:0000256" key="5">
    <source>
        <dbReference type="ARBA" id="ARBA00022821"/>
    </source>
</evidence>
<dbReference type="PANTHER" id="PTHR23155:SF906">
    <property type="entry name" value="OS08G0205100 PROTEIN"/>
    <property type="match status" value="1"/>
</dbReference>
<gene>
    <name evidence="12" type="primary">gb00297</name>
    <name evidence="12" type="ORF">PR202_gb00297</name>
</gene>
<dbReference type="GO" id="GO:0002758">
    <property type="term" value="P:innate immune response-activating signaling pathway"/>
    <property type="evidence" value="ECO:0007669"/>
    <property type="project" value="UniProtKB-ARBA"/>
</dbReference>
<feature type="domain" description="Disease resistance protein winged helix" evidence="10">
    <location>
        <begin position="424"/>
        <end position="495"/>
    </location>
</feature>
<evidence type="ECO:0000256" key="2">
    <source>
        <dbReference type="ARBA" id="ARBA00022614"/>
    </source>
</evidence>
<name>A0AAV5DSW6_ELECO</name>
<evidence type="ECO:0000259" key="11">
    <source>
        <dbReference type="Pfam" id="PF23598"/>
    </source>
</evidence>
<keyword evidence="5" id="KW-0611">Plant defense</keyword>
<dbReference type="CDD" id="cd14798">
    <property type="entry name" value="RX-CC_like"/>
    <property type="match status" value="1"/>
</dbReference>
<feature type="domain" description="Disease resistance N-terminal" evidence="9">
    <location>
        <begin position="12"/>
        <end position="94"/>
    </location>
</feature>
<dbReference type="InterPro" id="IPR044974">
    <property type="entry name" value="Disease_R_plants"/>
</dbReference>
<evidence type="ECO:0000259" key="8">
    <source>
        <dbReference type="Pfam" id="PF00931"/>
    </source>
</evidence>
<dbReference type="Gene3D" id="1.20.5.4130">
    <property type="match status" value="1"/>
</dbReference>
<keyword evidence="2" id="KW-0433">Leucine-rich repeat</keyword>
<keyword evidence="4" id="KW-0547">Nucleotide-binding</keyword>
<evidence type="ECO:0000313" key="12">
    <source>
        <dbReference type="EMBL" id="GJN13577.1"/>
    </source>
</evidence>
<dbReference type="Pfam" id="PF18052">
    <property type="entry name" value="Rx_N"/>
    <property type="match status" value="1"/>
</dbReference>
<evidence type="ECO:0000259" key="9">
    <source>
        <dbReference type="Pfam" id="PF18052"/>
    </source>
</evidence>
<feature type="coiled-coil region" evidence="7">
    <location>
        <begin position="31"/>
        <end position="58"/>
    </location>
</feature>